<accession>H8H384</accession>
<protein>
    <submittedName>
        <fullName evidence="2">Uncharacterized protein</fullName>
    </submittedName>
</protein>
<evidence type="ECO:0000256" key="1">
    <source>
        <dbReference type="SAM" id="MobiDB-lite"/>
    </source>
</evidence>
<dbReference type="HOGENOM" id="CLU_2896629_0_0_0"/>
<evidence type="ECO:0000313" key="2">
    <source>
        <dbReference type="EMBL" id="AFD27981.1"/>
    </source>
</evidence>
<keyword evidence="3" id="KW-1185">Reference proteome</keyword>
<organism evidence="2 3">
    <name type="scientific">Deinococcus gobiensis (strain DSM 21396 / JCM 16679 / CGMCC 1.7299 / I-0)</name>
    <dbReference type="NCBI Taxonomy" id="745776"/>
    <lineage>
        <taxon>Bacteria</taxon>
        <taxon>Thermotogati</taxon>
        <taxon>Deinococcota</taxon>
        <taxon>Deinococci</taxon>
        <taxon>Deinococcales</taxon>
        <taxon>Deinococcaceae</taxon>
        <taxon>Deinococcus</taxon>
    </lineage>
</organism>
<proteinExistence type="predicted"/>
<gene>
    <name evidence="2" type="ordered locus">DGo_PC0189</name>
</gene>
<geneLocation type="plasmid" evidence="2 3">
    <name>P3</name>
</geneLocation>
<reference evidence="2 3" key="1">
    <citation type="journal article" date="2012" name="PLoS ONE">
        <title>Genome sequence and transcriptome analysis of the radioresistant bacterium Deinococcus gobiensis: insights into the extreme environmental adaptations.</title>
        <authorList>
            <person name="Yuan M."/>
            <person name="Chen M."/>
            <person name="Zhang W."/>
            <person name="Lu W."/>
            <person name="Wang J."/>
            <person name="Yang M."/>
            <person name="Zhao P."/>
            <person name="Tang R."/>
            <person name="Li X."/>
            <person name="Hao Y."/>
            <person name="Zhou Z."/>
            <person name="Zhan Y."/>
            <person name="Yu H."/>
            <person name="Teng C."/>
            <person name="Yan Y."/>
            <person name="Ping S."/>
            <person name="Wang Y."/>
            <person name="Lin M."/>
        </authorList>
    </citation>
    <scope>NUCLEOTIDE SEQUENCE [LARGE SCALE GENOMIC DNA]</scope>
    <source>
        <strain evidence="3">DSM 21396 / JCM 16679 / CGMCC 1.7299 / I-0</strain>
        <plasmid evidence="2">P3</plasmid>
    </source>
</reference>
<dbReference type="KEGG" id="dgo:DGo_PC0189"/>
<dbReference type="EMBL" id="CP002194">
    <property type="protein sequence ID" value="AFD27981.1"/>
    <property type="molecule type" value="Genomic_DNA"/>
</dbReference>
<dbReference type="Proteomes" id="UP000007575">
    <property type="component" value="Plasmid P3"/>
</dbReference>
<feature type="region of interest" description="Disordered" evidence="1">
    <location>
        <begin position="1"/>
        <end position="39"/>
    </location>
</feature>
<sequence>MAQSTRLERPSQAQDAGPDRLEHRAAQPEDGVHPLPVNRGGWVDSNGTHAWAIFSIPVQAYR</sequence>
<keyword evidence="2" id="KW-0614">Plasmid</keyword>
<dbReference type="AlphaFoldDB" id="H8H384"/>
<feature type="compositionally biased region" description="Basic and acidic residues" evidence="1">
    <location>
        <begin position="17"/>
        <end position="32"/>
    </location>
</feature>
<evidence type="ECO:0000313" key="3">
    <source>
        <dbReference type="Proteomes" id="UP000007575"/>
    </source>
</evidence>
<name>H8H384_DEIGI</name>